<dbReference type="EMBL" id="CAMGYJ010000007">
    <property type="protein sequence ID" value="CAI0443772.1"/>
    <property type="molecule type" value="Genomic_DNA"/>
</dbReference>
<protein>
    <submittedName>
        <fullName evidence="1">Uncharacterized protein</fullName>
    </submittedName>
</protein>
<dbReference type="AlphaFoldDB" id="A0AAV0MAM3"/>
<keyword evidence="2" id="KW-1185">Reference proteome</keyword>
<reference evidence="1" key="1">
    <citation type="submission" date="2022-08" db="EMBL/GenBank/DDBJ databases">
        <authorList>
            <person name="Gutierrez-Valencia J."/>
        </authorList>
    </citation>
    <scope>NUCLEOTIDE SEQUENCE</scope>
</reference>
<comment type="caution">
    <text evidence="1">The sequence shown here is derived from an EMBL/GenBank/DDBJ whole genome shotgun (WGS) entry which is preliminary data.</text>
</comment>
<dbReference type="Proteomes" id="UP001154282">
    <property type="component" value="Unassembled WGS sequence"/>
</dbReference>
<proteinExistence type="predicted"/>
<accession>A0AAV0MAM3</accession>
<sequence>MLPAERWHSTLGSTVPLPISSLATNVFKTSPW</sequence>
<organism evidence="1 2">
    <name type="scientific">Linum tenue</name>
    <dbReference type="NCBI Taxonomy" id="586396"/>
    <lineage>
        <taxon>Eukaryota</taxon>
        <taxon>Viridiplantae</taxon>
        <taxon>Streptophyta</taxon>
        <taxon>Embryophyta</taxon>
        <taxon>Tracheophyta</taxon>
        <taxon>Spermatophyta</taxon>
        <taxon>Magnoliopsida</taxon>
        <taxon>eudicotyledons</taxon>
        <taxon>Gunneridae</taxon>
        <taxon>Pentapetalae</taxon>
        <taxon>rosids</taxon>
        <taxon>fabids</taxon>
        <taxon>Malpighiales</taxon>
        <taxon>Linaceae</taxon>
        <taxon>Linum</taxon>
    </lineage>
</organism>
<gene>
    <name evidence="1" type="ORF">LITE_LOCUS27811</name>
</gene>
<evidence type="ECO:0000313" key="2">
    <source>
        <dbReference type="Proteomes" id="UP001154282"/>
    </source>
</evidence>
<evidence type="ECO:0000313" key="1">
    <source>
        <dbReference type="EMBL" id="CAI0443772.1"/>
    </source>
</evidence>
<name>A0AAV0MAM3_9ROSI</name>